<gene>
    <name evidence="1" type="ORF">C1SCF055_LOCUS18049</name>
</gene>
<dbReference type="AlphaFoldDB" id="A0A9P1CI64"/>
<feature type="non-terminal residue" evidence="1">
    <location>
        <position position="1"/>
    </location>
</feature>
<reference evidence="2" key="2">
    <citation type="submission" date="2024-04" db="EMBL/GenBank/DDBJ databases">
        <authorList>
            <person name="Chen Y."/>
            <person name="Shah S."/>
            <person name="Dougan E. K."/>
            <person name="Thang M."/>
            <person name="Chan C."/>
        </authorList>
    </citation>
    <scope>NUCLEOTIDE SEQUENCE [LARGE SCALE GENOMIC DNA]</scope>
</reference>
<proteinExistence type="predicted"/>
<organism evidence="1">
    <name type="scientific">Cladocopium goreaui</name>
    <dbReference type="NCBI Taxonomy" id="2562237"/>
    <lineage>
        <taxon>Eukaryota</taxon>
        <taxon>Sar</taxon>
        <taxon>Alveolata</taxon>
        <taxon>Dinophyceae</taxon>
        <taxon>Suessiales</taxon>
        <taxon>Symbiodiniaceae</taxon>
        <taxon>Cladocopium</taxon>
    </lineage>
</organism>
<accession>A0A9P1CI64</accession>
<sequence length="555" mass="62492">IWWSRLCNKQYLKVSGDGVYRVVFEGHILICIGLLAKTWSDDMKDRGQDGWTTSFFECAYAISVGESETAYCRIMTALAQAFEICLEVPDFLDRVGQWHSDRNLGAEAMRRQLLAHAVRAMDWAHFVGCVRPKVHYAQGHDERSVAWRTGCWKTAEKHLRDKAWFPLLQRAVFASRHLPIAAFSALWEEIFLFFLTHGEAEVVAAIQRHYMSRTDGIWDAGWRGSLVQPGSYSGTQAQERWHGSRLRATFEQTRLPVDSVVASLEELATSRCEQAVLKVDEPLYDIPAGHYSKHLEVLAKQALQLTDFLHEEDGADGTKLIMMRQDYSSEAISQYKTKASKQIFRSVRALYLDGELLKCDDLESLCQEVTRWVLVLIGPRAMQEWKCSPEAAEAAGELPASHAHCVCLGCHAFAVGGCCLHSYAGMAKVQLVGRPVAWPEPHKKGQARKMRKSLLPGAKHVRPKVSSKPVQKGHAGHEVDKEHAALRRCLERHGLIAHLGAFVENELWLTELREWSVVDLHKLLGLPAAKLRRLLHDVQTDGSAEAGVFVWICSI</sequence>
<reference evidence="1" key="1">
    <citation type="submission" date="2022-10" db="EMBL/GenBank/DDBJ databases">
        <authorList>
            <person name="Chen Y."/>
            <person name="Dougan E. K."/>
            <person name="Chan C."/>
            <person name="Rhodes N."/>
            <person name="Thang M."/>
        </authorList>
    </citation>
    <scope>NUCLEOTIDE SEQUENCE</scope>
</reference>
<name>A0A9P1CI64_9DINO</name>
<dbReference type="EMBL" id="CAMXCT020001556">
    <property type="protein sequence ID" value="CAL1144493.1"/>
    <property type="molecule type" value="Genomic_DNA"/>
</dbReference>
<keyword evidence="4" id="KW-1185">Reference proteome</keyword>
<evidence type="ECO:0000313" key="1">
    <source>
        <dbReference type="EMBL" id="CAI3991118.1"/>
    </source>
</evidence>
<dbReference type="EMBL" id="CAMXCT010001556">
    <property type="protein sequence ID" value="CAI3991118.1"/>
    <property type="molecule type" value="Genomic_DNA"/>
</dbReference>
<evidence type="ECO:0000313" key="3">
    <source>
        <dbReference type="EMBL" id="CAL4778430.1"/>
    </source>
</evidence>
<dbReference type="EMBL" id="CAMXCT030001556">
    <property type="protein sequence ID" value="CAL4778430.1"/>
    <property type="molecule type" value="Genomic_DNA"/>
</dbReference>
<dbReference type="Proteomes" id="UP001152797">
    <property type="component" value="Unassembled WGS sequence"/>
</dbReference>
<comment type="caution">
    <text evidence="1">The sequence shown here is derived from an EMBL/GenBank/DDBJ whole genome shotgun (WGS) entry which is preliminary data.</text>
</comment>
<evidence type="ECO:0000313" key="4">
    <source>
        <dbReference type="Proteomes" id="UP001152797"/>
    </source>
</evidence>
<protein>
    <submittedName>
        <fullName evidence="3">Protein MAK16-like A</fullName>
    </submittedName>
</protein>
<evidence type="ECO:0000313" key="2">
    <source>
        <dbReference type="EMBL" id="CAL1144493.1"/>
    </source>
</evidence>